<dbReference type="GO" id="GO:0005925">
    <property type="term" value="C:focal adhesion"/>
    <property type="evidence" value="ECO:0007669"/>
    <property type="project" value="TreeGrafter"/>
</dbReference>
<dbReference type="Pfam" id="PF00412">
    <property type="entry name" value="LIM"/>
    <property type="match status" value="2"/>
</dbReference>
<gene>
    <name evidence="8" type="ORF">SEV965_LOCUS36669</name>
</gene>
<dbReference type="Gene3D" id="2.10.110.10">
    <property type="entry name" value="Cysteine Rich Protein"/>
    <property type="match status" value="2"/>
</dbReference>
<name>A0A815UB33_9BILA</name>
<evidence type="ECO:0000256" key="6">
    <source>
        <dbReference type="SAM" id="MobiDB-lite"/>
    </source>
</evidence>
<dbReference type="GO" id="GO:0098609">
    <property type="term" value="P:cell-cell adhesion"/>
    <property type="evidence" value="ECO:0007669"/>
    <property type="project" value="TreeGrafter"/>
</dbReference>
<dbReference type="PROSITE" id="PS50023">
    <property type="entry name" value="LIM_DOMAIN_2"/>
    <property type="match status" value="2"/>
</dbReference>
<evidence type="ECO:0000256" key="1">
    <source>
        <dbReference type="ARBA" id="ARBA00022723"/>
    </source>
</evidence>
<feature type="compositionally biased region" description="Acidic residues" evidence="6">
    <location>
        <begin position="636"/>
        <end position="648"/>
    </location>
</feature>
<evidence type="ECO:0000256" key="3">
    <source>
        <dbReference type="ARBA" id="ARBA00022833"/>
    </source>
</evidence>
<feature type="compositionally biased region" description="Basic and acidic residues" evidence="6">
    <location>
        <begin position="622"/>
        <end position="635"/>
    </location>
</feature>
<dbReference type="GO" id="GO:0046872">
    <property type="term" value="F:metal ion binding"/>
    <property type="evidence" value="ECO:0007669"/>
    <property type="project" value="UniProtKB-KW"/>
</dbReference>
<dbReference type="InterPro" id="IPR001781">
    <property type="entry name" value="Znf_LIM"/>
</dbReference>
<feature type="non-terminal residue" evidence="8">
    <location>
        <position position="920"/>
    </location>
</feature>
<feature type="domain" description="LIM zinc-binding" evidence="7">
    <location>
        <begin position="151"/>
        <end position="215"/>
    </location>
</feature>
<reference evidence="8" key="1">
    <citation type="submission" date="2021-02" db="EMBL/GenBank/DDBJ databases">
        <authorList>
            <person name="Nowell W R."/>
        </authorList>
    </citation>
    <scope>NUCLEOTIDE SEQUENCE</scope>
</reference>
<dbReference type="EMBL" id="CAJNOU010006823">
    <property type="protein sequence ID" value="CAF1513477.1"/>
    <property type="molecule type" value="Genomic_DNA"/>
</dbReference>
<keyword evidence="2" id="KW-0677">Repeat</keyword>
<dbReference type="AlphaFoldDB" id="A0A815UB33"/>
<feature type="region of interest" description="Disordered" evidence="6">
    <location>
        <begin position="287"/>
        <end position="371"/>
    </location>
</feature>
<dbReference type="InterPro" id="IPR025476">
    <property type="entry name" value="Helitron_helicase-like"/>
</dbReference>
<evidence type="ECO:0000256" key="5">
    <source>
        <dbReference type="PROSITE-ProRule" id="PRU00125"/>
    </source>
</evidence>
<dbReference type="PANTHER" id="PTHR24207:SF2">
    <property type="entry name" value="ZYX102 PROTEIN"/>
    <property type="match status" value="1"/>
</dbReference>
<evidence type="ECO:0000256" key="4">
    <source>
        <dbReference type="ARBA" id="ARBA00023038"/>
    </source>
</evidence>
<keyword evidence="1 5" id="KW-0479">Metal-binding</keyword>
<protein>
    <recommendedName>
        <fullName evidence="7">LIM zinc-binding domain-containing protein</fullName>
    </recommendedName>
</protein>
<keyword evidence="4 5" id="KW-0440">LIM domain</keyword>
<dbReference type="GO" id="GO:0001725">
    <property type="term" value="C:stress fiber"/>
    <property type="evidence" value="ECO:0007669"/>
    <property type="project" value="TreeGrafter"/>
</dbReference>
<proteinExistence type="predicted"/>
<dbReference type="PANTHER" id="PTHR24207">
    <property type="entry name" value="ZYX102 PROTEIN"/>
    <property type="match status" value="1"/>
</dbReference>
<feature type="compositionally biased region" description="Polar residues" evidence="6">
    <location>
        <begin position="26"/>
        <end position="41"/>
    </location>
</feature>
<dbReference type="SUPFAM" id="SSF57716">
    <property type="entry name" value="Glucocorticoid receptor-like (DNA-binding domain)"/>
    <property type="match status" value="1"/>
</dbReference>
<evidence type="ECO:0000256" key="2">
    <source>
        <dbReference type="ARBA" id="ARBA00022737"/>
    </source>
</evidence>
<evidence type="ECO:0000259" key="7">
    <source>
        <dbReference type="PROSITE" id="PS50023"/>
    </source>
</evidence>
<evidence type="ECO:0000313" key="9">
    <source>
        <dbReference type="Proteomes" id="UP000663889"/>
    </source>
</evidence>
<organism evidence="8 9">
    <name type="scientific">Rotaria sordida</name>
    <dbReference type="NCBI Taxonomy" id="392033"/>
    <lineage>
        <taxon>Eukaryota</taxon>
        <taxon>Metazoa</taxon>
        <taxon>Spiralia</taxon>
        <taxon>Gnathifera</taxon>
        <taxon>Rotifera</taxon>
        <taxon>Eurotatoria</taxon>
        <taxon>Bdelloidea</taxon>
        <taxon>Philodinida</taxon>
        <taxon>Philodinidae</taxon>
        <taxon>Rotaria</taxon>
    </lineage>
</organism>
<accession>A0A815UB33</accession>
<feature type="region of interest" description="Disordered" evidence="6">
    <location>
        <begin position="622"/>
        <end position="650"/>
    </location>
</feature>
<comment type="caution">
    <text evidence="8">The sequence shown here is derived from an EMBL/GenBank/DDBJ whole genome shotgun (WGS) entry which is preliminary data.</text>
</comment>
<sequence>YTSVNSNKSPVFDNSERRSPSIVNLPPTSSHSNSTSFTMRNGNIMKRDTSDVDHLTKLLMKSMNSSNEPNFFGMCARCNDEIVGEENGLVAMDRMYHVLHILRATGKPYHAECFCCIVCHKSLDGVTFTIDAIMKVHCIDCFHQNFAPRRYVCHRPILPMNGQEETIRIAGLDRSYHVDCYRCENCKVQFTNEEGCYSVDDHILCIHCNCIIQERCLVIHNFPTAPCGYEAININIIKRNINSIRKLPKLTKKKKETDSKRTEISGELFQSTLAMLVHEALKKKRRAKSQKIARQTDEFKTEDNKRRAEAHKIARQTDEFKTEDNKRRAEAHKIERQTDEFKTEDNKRRAEAHKTERQNDEFKTEENKKRAEALKIKREEEEYKEEERRRNALRMQNNRDKYKNNFDVMKSNYELKIKEGPTHICSCCGGLWFEYSVREFTVEMLTNKGLKKEFIDTVCYLKNTIIKLCVTCRKDIMLNKVPNLCLSNGLAFYEIPDCLKTLTELEERLISPRIPFMVIRSLGYSKQFGLKGNLVNVPMNIDTNVSILPRTFSDTQTIQLKLMRQMKNKNAFMYETIRPKVVHTAVKYLVEQELYKDEGIVISNDWLNQHFSETENFIVNDEDKKINENENTKGSDDDDNWNECDDEPINPGATETLLNDEIADQNDTGIKFAPAENNRPISILMDLKVDELTFPKIYCGKQRKIKENTKLTYAKIAKNDPVTCVRYFEHRLKFLWEILSAPYGPFQGYELEDKYVRVEFQVRGSPHIHALLWLKNAPKYDKDKPESIERCTEFIDKLISVNSQEAVYHILSIPLSISSRSTVFINTNTPENRISMLKSDKILEILEPDSKDVFVEGLIDMYINRPDEMKNVCLADFASLYNISKKKTGYTEIIENSDTEDIVDDEIDDKNTALKMKNGK</sequence>
<dbReference type="Proteomes" id="UP000663889">
    <property type="component" value="Unassembled WGS sequence"/>
</dbReference>
<feature type="domain" description="LIM zinc-binding" evidence="7">
    <location>
        <begin position="73"/>
        <end position="148"/>
    </location>
</feature>
<dbReference type="Pfam" id="PF20209">
    <property type="entry name" value="DUF6570"/>
    <property type="match status" value="1"/>
</dbReference>
<feature type="non-terminal residue" evidence="8">
    <location>
        <position position="1"/>
    </location>
</feature>
<keyword evidence="3 5" id="KW-0862">Zinc</keyword>
<dbReference type="Pfam" id="PF14214">
    <property type="entry name" value="Helitron_like_N"/>
    <property type="match status" value="1"/>
</dbReference>
<dbReference type="SMART" id="SM00132">
    <property type="entry name" value="LIM"/>
    <property type="match status" value="2"/>
</dbReference>
<evidence type="ECO:0000313" key="8">
    <source>
        <dbReference type="EMBL" id="CAF1513477.1"/>
    </source>
</evidence>
<feature type="region of interest" description="Disordered" evidence="6">
    <location>
        <begin position="1"/>
        <end position="41"/>
    </location>
</feature>
<feature type="compositionally biased region" description="Basic and acidic residues" evidence="6">
    <location>
        <begin position="294"/>
        <end position="371"/>
    </location>
</feature>
<dbReference type="InterPro" id="IPR046700">
    <property type="entry name" value="DUF6570"/>
</dbReference>